<evidence type="ECO:0000313" key="3">
    <source>
        <dbReference type="Proteomes" id="UP000824107"/>
    </source>
</evidence>
<dbReference type="InterPro" id="IPR007791">
    <property type="entry name" value="DjlA_N"/>
</dbReference>
<evidence type="ECO:0000259" key="1">
    <source>
        <dbReference type="Pfam" id="PF05099"/>
    </source>
</evidence>
<organism evidence="2 3">
    <name type="scientific">Candidatus Scatocola faecipullorum</name>
    <dbReference type="NCBI Taxonomy" id="2840917"/>
    <lineage>
        <taxon>Bacteria</taxon>
        <taxon>Pseudomonadati</taxon>
        <taxon>Pseudomonadota</taxon>
        <taxon>Alphaproteobacteria</taxon>
        <taxon>Rhodospirillales</taxon>
        <taxon>Rhodospirillaceae</taxon>
        <taxon>Rhodospirillaceae incertae sedis</taxon>
        <taxon>Candidatus Scatocola</taxon>
    </lineage>
</organism>
<name>A0A9D1M487_9PROT</name>
<protein>
    <submittedName>
        <fullName evidence="2">TerB family tellurite resistance protein</fullName>
    </submittedName>
</protein>
<feature type="domain" description="Co-chaperone DjlA N-terminal" evidence="1">
    <location>
        <begin position="14"/>
        <end position="62"/>
    </location>
</feature>
<dbReference type="InterPro" id="IPR029024">
    <property type="entry name" value="TerB-like"/>
</dbReference>
<dbReference type="Gene3D" id="1.10.3680.10">
    <property type="entry name" value="TerB-like"/>
    <property type="match status" value="1"/>
</dbReference>
<dbReference type="SUPFAM" id="SSF158682">
    <property type="entry name" value="TerB-like"/>
    <property type="match status" value="1"/>
</dbReference>
<comment type="caution">
    <text evidence="2">The sequence shown here is derived from an EMBL/GenBank/DDBJ whole genome shotgun (WGS) entry which is preliminary data.</text>
</comment>
<feature type="domain" description="Co-chaperone DjlA N-terminal" evidence="1">
    <location>
        <begin position="71"/>
        <end position="127"/>
    </location>
</feature>
<dbReference type="AlphaFoldDB" id="A0A9D1M487"/>
<reference evidence="2" key="2">
    <citation type="journal article" date="2021" name="PeerJ">
        <title>Extensive microbial diversity within the chicken gut microbiome revealed by metagenomics and culture.</title>
        <authorList>
            <person name="Gilroy R."/>
            <person name="Ravi A."/>
            <person name="Getino M."/>
            <person name="Pursley I."/>
            <person name="Horton D.L."/>
            <person name="Alikhan N.F."/>
            <person name="Baker D."/>
            <person name="Gharbi K."/>
            <person name="Hall N."/>
            <person name="Watson M."/>
            <person name="Adriaenssens E.M."/>
            <person name="Foster-Nyarko E."/>
            <person name="Jarju S."/>
            <person name="Secka A."/>
            <person name="Antonio M."/>
            <person name="Oren A."/>
            <person name="Chaudhuri R.R."/>
            <person name="La Ragione R."/>
            <person name="Hildebrand F."/>
            <person name="Pallen M.J."/>
        </authorList>
    </citation>
    <scope>NUCLEOTIDE SEQUENCE</scope>
    <source>
        <strain evidence="2">ChiW3-316</strain>
    </source>
</reference>
<dbReference type="Pfam" id="PF05099">
    <property type="entry name" value="TerB"/>
    <property type="match status" value="2"/>
</dbReference>
<sequence length="148" mass="16831">MVDLQMEMDMDCVAKLTEDQRIAFLKAFSRLAAADGHLDPEEKEFIRHVAVSFGVSSRRVDEILQIDNDEEIINAVKTIDNRRAALELIKEMCVLAHADDELSDEETALIGKVGMAMGIDLDKIEQISNWVIDRLIWLEEAKIIFEEV</sequence>
<evidence type="ECO:0000313" key="2">
    <source>
        <dbReference type="EMBL" id="HIU53623.1"/>
    </source>
</evidence>
<accession>A0A9D1M487</accession>
<reference evidence="2" key="1">
    <citation type="submission" date="2020-10" db="EMBL/GenBank/DDBJ databases">
        <authorList>
            <person name="Gilroy R."/>
        </authorList>
    </citation>
    <scope>NUCLEOTIDE SEQUENCE</scope>
    <source>
        <strain evidence="2">ChiW3-316</strain>
    </source>
</reference>
<dbReference type="Proteomes" id="UP000824107">
    <property type="component" value="Unassembled WGS sequence"/>
</dbReference>
<gene>
    <name evidence="2" type="ORF">IAD20_06040</name>
</gene>
<proteinExistence type="predicted"/>
<dbReference type="EMBL" id="DVNC01000038">
    <property type="protein sequence ID" value="HIU53623.1"/>
    <property type="molecule type" value="Genomic_DNA"/>
</dbReference>